<evidence type="ECO:0000313" key="6">
    <source>
        <dbReference type="Proteomes" id="UP001278571"/>
    </source>
</evidence>
<keyword evidence="2" id="KW-0812">Transmembrane</keyword>
<protein>
    <submittedName>
        <fullName evidence="5">DUF4190 domain-containing protein</fullName>
    </submittedName>
</protein>
<feature type="domain" description="DUF4190" evidence="3">
    <location>
        <begin position="71"/>
        <end position="126"/>
    </location>
</feature>
<feature type="transmembrane region" description="Helical" evidence="2">
    <location>
        <begin position="108"/>
        <end position="129"/>
    </location>
</feature>
<evidence type="ECO:0000259" key="4">
    <source>
        <dbReference type="Pfam" id="PF13845"/>
    </source>
</evidence>
<keyword evidence="6" id="KW-1185">Reference proteome</keyword>
<proteinExistence type="predicted"/>
<accession>A0ABU4KEL5</accession>
<feature type="region of interest" description="Disordered" evidence="1">
    <location>
        <begin position="1"/>
        <end position="32"/>
    </location>
</feature>
<dbReference type="Pfam" id="PF13828">
    <property type="entry name" value="DUF4190"/>
    <property type="match status" value="1"/>
</dbReference>
<feature type="compositionally biased region" description="Pro residues" evidence="1">
    <location>
        <begin position="1"/>
        <end position="12"/>
    </location>
</feature>
<feature type="compositionally biased region" description="Pro residues" evidence="1">
    <location>
        <begin position="20"/>
        <end position="32"/>
    </location>
</feature>
<organism evidence="5 6">
    <name type="scientific">Streptomyces roseolus</name>
    <dbReference type="NCBI Taxonomy" id="67358"/>
    <lineage>
        <taxon>Bacteria</taxon>
        <taxon>Bacillati</taxon>
        <taxon>Actinomycetota</taxon>
        <taxon>Actinomycetes</taxon>
        <taxon>Kitasatosporales</taxon>
        <taxon>Streptomycetaceae</taxon>
        <taxon>Streptomyces</taxon>
    </lineage>
</organism>
<keyword evidence="2" id="KW-1133">Transmembrane helix</keyword>
<evidence type="ECO:0000256" key="1">
    <source>
        <dbReference type="SAM" id="MobiDB-lite"/>
    </source>
</evidence>
<evidence type="ECO:0000256" key="2">
    <source>
        <dbReference type="SAM" id="Phobius"/>
    </source>
</evidence>
<dbReference type="EMBL" id="JAWJZF010000490">
    <property type="protein sequence ID" value="MDX2296218.1"/>
    <property type="molecule type" value="Genomic_DNA"/>
</dbReference>
<dbReference type="RefSeq" id="WP_319012393.1">
    <property type="nucleotide sequence ID" value="NZ_JAWJZF010000490.1"/>
</dbReference>
<feature type="transmembrane region" description="Helical" evidence="2">
    <location>
        <begin position="71"/>
        <end position="96"/>
    </location>
</feature>
<evidence type="ECO:0000259" key="3">
    <source>
        <dbReference type="Pfam" id="PF13828"/>
    </source>
</evidence>
<gene>
    <name evidence="5" type="ORF">R2363_29065</name>
</gene>
<dbReference type="Proteomes" id="UP001278571">
    <property type="component" value="Unassembled WGS sequence"/>
</dbReference>
<comment type="caution">
    <text evidence="5">The sequence shown here is derived from an EMBL/GenBank/DDBJ whole genome shotgun (WGS) entry which is preliminary data.</text>
</comment>
<feature type="domain" description="Septum formation-related" evidence="4">
    <location>
        <begin position="158"/>
        <end position="252"/>
    </location>
</feature>
<dbReference type="Pfam" id="PF13845">
    <property type="entry name" value="Septum_form"/>
    <property type="match status" value="1"/>
</dbReference>
<keyword evidence="2" id="KW-0472">Membrane</keyword>
<name>A0ABU4KEL5_9ACTN</name>
<dbReference type="InterPro" id="IPR025241">
    <property type="entry name" value="DUF4190"/>
</dbReference>
<sequence length="400" mass="42757">MEPTQPPQPPEPGTSAAPGAPVPGAYPAPGTYPGPGPYAAPGPYTSPGMPYAGVPGPYGPYGPPPATTNGLAIGSLVSGIVCCLPPLGLVLGVFSLRQIKKRGQGGKGLAIAGIVLSSISTLLVLVGLITGQLQVAVREFGEGMREAASARSPIELRTGECFVDDSRDRYTRGVRVVDCAESHDGEITGRFEVTAFDRWPGEKELERVGEQRCDAMAAEYALDTWALDADTMSLYYFPDRESWRGGERRIACGLGGEQRTTGSLRSDRTTLTPDQLAFLTQVNPVEDAVYQEPEDDPEDDLGANRVWAADVRAALDSARSGLRGRVWEKEAQAPMRGYLASLDAASKQWAKLSEAKDAKTFWKQYDRAWELLPEAGSAEVRRALDLTDAPPVVPGEHGSA</sequence>
<reference evidence="5 6" key="1">
    <citation type="submission" date="2023-10" db="EMBL/GenBank/DDBJ databases">
        <authorList>
            <person name="Wang X.X."/>
        </authorList>
    </citation>
    <scope>NUCLEOTIDE SEQUENCE [LARGE SCALE GENOMIC DNA]</scope>
    <source>
        <strain evidence="5 6">NBRC 12816</strain>
    </source>
</reference>
<dbReference type="InterPro" id="IPR026004">
    <property type="entry name" value="Septum_form"/>
</dbReference>
<evidence type="ECO:0000313" key="5">
    <source>
        <dbReference type="EMBL" id="MDX2296218.1"/>
    </source>
</evidence>